<organism evidence="3 4">
    <name type="scientific">Adhaeribacter rhizoryzae</name>
    <dbReference type="NCBI Taxonomy" id="2607907"/>
    <lineage>
        <taxon>Bacteria</taxon>
        <taxon>Pseudomonadati</taxon>
        <taxon>Bacteroidota</taxon>
        <taxon>Cytophagia</taxon>
        <taxon>Cytophagales</taxon>
        <taxon>Hymenobacteraceae</taxon>
        <taxon>Adhaeribacter</taxon>
    </lineage>
</organism>
<accession>A0A5M6DG08</accession>
<keyword evidence="1" id="KW-0732">Signal</keyword>
<evidence type="ECO:0000313" key="4">
    <source>
        <dbReference type="Proteomes" id="UP000323426"/>
    </source>
</evidence>
<dbReference type="RefSeq" id="WP_150088551.1">
    <property type="nucleotide sequence ID" value="NZ_VWSF01000007.1"/>
</dbReference>
<dbReference type="Proteomes" id="UP000323426">
    <property type="component" value="Unassembled WGS sequence"/>
</dbReference>
<feature type="domain" description="DUF6265" evidence="2">
    <location>
        <begin position="35"/>
        <end position="146"/>
    </location>
</feature>
<dbReference type="Pfam" id="PF19780">
    <property type="entry name" value="DUF6265"/>
    <property type="match status" value="1"/>
</dbReference>
<proteinExistence type="predicted"/>
<dbReference type="AlphaFoldDB" id="A0A5M6DG08"/>
<feature type="signal peptide" evidence="1">
    <location>
        <begin position="1"/>
        <end position="22"/>
    </location>
</feature>
<dbReference type="InterPro" id="IPR046232">
    <property type="entry name" value="DUF6265"/>
</dbReference>
<reference evidence="3 4" key="1">
    <citation type="submission" date="2019-09" db="EMBL/GenBank/DDBJ databases">
        <title>Genome sequence and assembly of Adhaeribacter sp.</title>
        <authorList>
            <person name="Chhetri G."/>
        </authorList>
    </citation>
    <scope>NUCLEOTIDE SEQUENCE [LARGE SCALE GENOMIC DNA]</scope>
    <source>
        <strain evidence="3 4">DK36</strain>
    </source>
</reference>
<comment type="caution">
    <text evidence="3">The sequence shown here is derived from an EMBL/GenBank/DDBJ whole genome shotgun (WGS) entry which is preliminary data.</text>
</comment>
<feature type="chain" id="PRO_5024307565" description="DUF6265 domain-containing protein" evidence="1">
    <location>
        <begin position="23"/>
        <end position="167"/>
    </location>
</feature>
<sequence>MKKLMLLPLLLLFLNLLTPASAQTTPKGGTLADVSFIQGHWKATNDGRDVEGYWMAQNGDNMVGMMRMMKGDKASMYEILAYEQGPQGLVSLVKHFSPGLIGQEEKDKQDRYNFIEASKNRAIFQKEGEALRILYEKRSDNQFVIARGNQQDNKWVYKDLFVFNRIK</sequence>
<evidence type="ECO:0000256" key="1">
    <source>
        <dbReference type="SAM" id="SignalP"/>
    </source>
</evidence>
<evidence type="ECO:0000313" key="3">
    <source>
        <dbReference type="EMBL" id="KAA5546504.1"/>
    </source>
</evidence>
<name>A0A5M6DG08_9BACT</name>
<protein>
    <recommendedName>
        <fullName evidence="2">DUF6265 domain-containing protein</fullName>
    </recommendedName>
</protein>
<dbReference type="EMBL" id="VWSF01000007">
    <property type="protein sequence ID" value="KAA5546504.1"/>
    <property type="molecule type" value="Genomic_DNA"/>
</dbReference>
<evidence type="ECO:0000259" key="2">
    <source>
        <dbReference type="Pfam" id="PF19780"/>
    </source>
</evidence>
<gene>
    <name evidence="3" type="ORF">F0145_11485</name>
</gene>
<keyword evidence="4" id="KW-1185">Reference proteome</keyword>